<dbReference type="Gene3D" id="2.60.120.40">
    <property type="match status" value="1"/>
</dbReference>
<dbReference type="PANTHER" id="PTHR24637:SF428">
    <property type="entry name" value="SCAVENGER RECEPTOR CLASS A MEMBER 3"/>
    <property type="match status" value="1"/>
</dbReference>
<dbReference type="EMBL" id="NEDP02005460">
    <property type="protein sequence ID" value="OWF40528.1"/>
    <property type="molecule type" value="Genomic_DNA"/>
</dbReference>
<dbReference type="AlphaFoldDB" id="A0A210PVL0"/>
<dbReference type="Proteomes" id="UP000242188">
    <property type="component" value="Unassembled WGS sequence"/>
</dbReference>
<evidence type="ECO:0000256" key="1">
    <source>
        <dbReference type="ARBA" id="ARBA00008670"/>
    </source>
</evidence>
<evidence type="ECO:0000313" key="4">
    <source>
        <dbReference type="EMBL" id="OWF40528.1"/>
    </source>
</evidence>
<dbReference type="Pfam" id="PF00229">
    <property type="entry name" value="TNF"/>
    <property type="match status" value="1"/>
</dbReference>
<dbReference type="OrthoDB" id="6159730at2759"/>
<keyword evidence="4" id="KW-0176">Collagen</keyword>
<accession>A0A210PVL0</accession>
<name>A0A210PVL0_MIZYE</name>
<dbReference type="GO" id="GO:0005581">
    <property type="term" value="C:collagen trimer"/>
    <property type="evidence" value="ECO:0007669"/>
    <property type="project" value="UniProtKB-KW"/>
</dbReference>
<dbReference type="PANTHER" id="PTHR24637">
    <property type="entry name" value="COLLAGEN"/>
    <property type="match status" value="1"/>
</dbReference>
<dbReference type="GO" id="GO:0016020">
    <property type="term" value="C:membrane"/>
    <property type="evidence" value="ECO:0007669"/>
    <property type="project" value="InterPro"/>
</dbReference>
<dbReference type="PROSITE" id="PS50049">
    <property type="entry name" value="THD_2"/>
    <property type="match status" value="1"/>
</dbReference>
<feature type="domain" description="THD" evidence="3">
    <location>
        <begin position="236"/>
        <end position="371"/>
    </location>
</feature>
<dbReference type="GO" id="GO:0006955">
    <property type="term" value="P:immune response"/>
    <property type="evidence" value="ECO:0007669"/>
    <property type="project" value="InterPro"/>
</dbReference>
<organism evidence="4 5">
    <name type="scientific">Mizuhopecten yessoensis</name>
    <name type="common">Japanese scallop</name>
    <name type="synonym">Patinopecten yessoensis</name>
    <dbReference type="NCBI Taxonomy" id="6573"/>
    <lineage>
        <taxon>Eukaryota</taxon>
        <taxon>Metazoa</taxon>
        <taxon>Spiralia</taxon>
        <taxon>Lophotrochozoa</taxon>
        <taxon>Mollusca</taxon>
        <taxon>Bivalvia</taxon>
        <taxon>Autobranchia</taxon>
        <taxon>Pteriomorphia</taxon>
        <taxon>Pectinida</taxon>
        <taxon>Pectinoidea</taxon>
        <taxon>Pectinidae</taxon>
        <taxon>Mizuhopecten</taxon>
    </lineage>
</organism>
<dbReference type="SUPFAM" id="SSF49842">
    <property type="entry name" value="TNF-like"/>
    <property type="match status" value="1"/>
</dbReference>
<feature type="compositionally biased region" description="Basic residues" evidence="2">
    <location>
        <begin position="116"/>
        <end position="136"/>
    </location>
</feature>
<comment type="caution">
    <text evidence="4">The sequence shown here is derived from an EMBL/GenBank/DDBJ whole genome shotgun (WGS) entry which is preliminary data.</text>
</comment>
<dbReference type="InterPro" id="IPR006052">
    <property type="entry name" value="TNF_dom"/>
</dbReference>
<dbReference type="InterPro" id="IPR008983">
    <property type="entry name" value="Tumour_necrosis_fac-like_dom"/>
</dbReference>
<evidence type="ECO:0000313" key="5">
    <source>
        <dbReference type="Proteomes" id="UP000242188"/>
    </source>
</evidence>
<feature type="region of interest" description="Disordered" evidence="2">
    <location>
        <begin position="98"/>
        <end position="194"/>
    </location>
</feature>
<proteinExistence type="inferred from homology"/>
<dbReference type="GO" id="GO:0005164">
    <property type="term" value="F:tumor necrosis factor receptor binding"/>
    <property type="evidence" value="ECO:0007669"/>
    <property type="project" value="InterPro"/>
</dbReference>
<keyword evidence="5" id="KW-1185">Reference proteome</keyword>
<reference evidence="4 5" key="1">
    <citation type="journal article" date="2017" name="Nat. Ecol. Evol.">
        <title>Scallop genome provides insights into evolution of bilaterian karyotype and development.</title>
        <authorList>
            <person name="Wang S."/>
            <person name="Zhang J."/>
            <person name="Jiao W."/>
            <person name="Li J."/>
            <person name="Xun X."/>
            <person name="Sun Y."/>
            <person name="Guo X."/>
            <person name="Huan P."/>
            <person name="Dong B."/>
            <person name="Zhang L."/>
            <person name="Hu X."/>
            <person name="Sun X."/>
            <person name="Wang J."/>
            <person name="Zhao C."/>
            <person name="Wang Y."/>
            <person name="Wang D."/>
            <person name="Huang X."/>
            <person name="Wang R."/>
            <person name="Lv J."/>
            <person name="Li Y."/>
            <person name="Zhang Z."/>
            <person name="Liu B."/>
            <person name="Lu W."/>
            <person name="Hui Y."/>
            <person name="Liang J."/>
            <person name="Zhou Z."/>
            <person name="Hou R."/>
            <person name="Li X."/>
            <person name="Liu Y."/>
            <person name="Li H."/>
            <person name="Ning X."/>
            <person name="Lin Y."/>
            <person name="Zhao L."/>
            <person name="Xing Q."/>
            <person name="Dou J."/>
            <person name="Li Y."/>
            <person name="Mao J."/>
            <person name="Guo H."/>
            <person name="Dou H."/>
            <person name="Li T."/>
            <person name="Mu C."/>
            <person name="Jiang W."/>
            <person name="Fu Q."/>
            <person name="Fu X."/>
            <person name="Miao Y."/>
            <person name="Liu J."/>
            <person name="Yu Q."/>
            <person name="Li R."/>
            <person name="Liao H."/>
            <person name="Li X."/>
            <person name="Kong Y."/>
            <person name="Jiang Z."/>
            <person name="Chourrout D."/>
            <person name="Li R."/>
            <person name="Bao Z."/>
        </authorList>
    </citation>
    <scope>NUCLEOTIDE SEQUENCE [LARGE SCALE GENOMIC DNA]</scope>
    <source>
        <strain evidence="4 5">PY_sf001</strain>
    </source>
</reference>
<comment type="similarity">
    <text evidence="1">Belongs to the tumor necrosis factor family.</text>
</comment>
<feature type="compositionally biased region" description="Pro residues" evidence="2">
    <location>
        <begin position="144"/>
        <end position="161"/>
    </location>
</feature>
<dbReference type="STRING" id="6573.A0A210PVL0"/>
<sequence length="374" mass="40969">MKTKVVFDGNHHGPCIEADQHTGCWPLCLARCTFYGVVCIYMLWSAREIAILKQYQETCKQEEGRMSVPAQKREDGFLQDIDAPVLLDVGASDNVDQSLNEKNNLHRIARAADPGKRKKKSGKRSRCPKKCRKGGRGPRGPRGPKGPPGGPTGPPGPPGSPGQPGTIGLPGTHGPPGNLGLPGVKGDKGEPGKSVTTFAAHFIPERPHRIPKSVDSARATCEERWGGRYCYGSDTFFSKKTNQIMEFLSDQSLGKWTESPLDRLHDGKFKVKYDGIYLVYLNAQLYVYDVHYAVALYIGKIDSDPDLMCTVATEKISSHTMNTKYDNARTKSCATVGTFYMEAGQHISVVMQEPNRAIRIKDGTNFGAILLNSG</sequence>
<evidence type="ECO:0000256" key="2">
    <source>
        <dbReference type="SAM" id="MobiDB-lite"/>
    </source>
</evidence>
<evidence type="ECO:0000259" key="3">
    <source>
        <dbReference type="PROSITE" id="PS50049"/>
    </source>
</evidence>
<protein>
    <submittedName>
        <fullName evidence="4">Collagen alpha-1(XVII) chain</fullName>
    </submittedName>
</protein>
<gene>
    <name evidence="4" type="ORF">KP79_PYT19966</name>
</gene>
<dbReference type="InterPro" id="IPR008160">
    <property type="entry name" value="Collagen"/>
</dbReference>
<dbReference type="Pfam" id="PF01391">
    <property type="entry name" value="Collagen"/>
    <property type="match status" value="1"/>
</dbReference>